<dbReference type="EMBL" id="MRZV01000742">
    <property type="protein sequence ID" value="PIK44957.1"/>
    <property type="molecule type" value="Genomic_DNA"/>
</dbReference>
<dbReference type="OrthoDB" id="10064879at2759"/>
<dbReference type="STRING" id="307972.A0A2G8KAE1"/>
<evidence type="ECO:0000313" key="3">
    <source>
        <dbReference type="Proteomes" id="UP000230750"/>
    </source>
</evidence>
<dbReference type="PANTHER" id="PTHR45749:SF21">
    <property type="entry name" value="DUF4371 DOMAIN-CONTAINING PROTEIN"/>
    <property type="match status" value="1"/>
</dbReference>
<accession>A0A2G8KAE1</accession>
<feature type="domain" description="DUF4371" evidence="1">
    <location>
        <begin position="37"/>
        <end position="198"/>
    </location>
</feature>
<dbReference type="InterPro" id="IPR025398">
    <property type="entry name" value="DUF4371"/>
</dbReference>
<dbReference type="AlphaFoldDB" id="A0A2G8KAE1"/>
<dbReference type="Proteomes" id="UP000230750">
    <property type="component" value="Unassembled WGS sequence"/>
</dbReference>
<dbReference type="InterPro" id="IPR012337">
    <property type="entry name" value="RNaseH-like_sf"/>
</dbReference>
<name>A0A2G8KAE1_STIJA</name>
<dbReference type="Pfam" id="PF14291">
    <property type="entry name" value="DUF4371"/>
    <property type="match status" value="1"/>
</dbReference>
<organism evidence="2 3">
    <name type="scientific">Stichopus japonicus</name>
    <name type="common">Sea cucumber</name>
    <dbReference type="NCBI Taxonomy" id="307972"/>
    <lineage>
        <taxon>Eukaryota</taxon>
        <taxon>Metazoa</taxon>
        <taxon>Echinodermata</taxon>
        <taxon>Eleutherozoa</taxon>
        <taxon>Echinozoa</taxon>
        <taxon>Holothuroidea</taxon>
        <taxon>Aspidochirotacea</taxon>
        <taxon>Aspidochirotida</taxon>
        <taxon>Stichopodidae</taxon>
        <taxon>Apostichopus</taxon>
    </lineage>
</organism>
<proteinExistence type="predicted"/>
<reference evidence="2 3" key="1">
    <citation type="journal article" date="2017" name="PLoS Biol.">
        <title>The sea cucumber genome provides insights into morphological evolution and visceral regeneration.</title>
        <authorList>
            <person name="Zhang X."/>
            <person name="Sun L."/>
            <person name="Yuan J."/>
            <person name="Sun Y."/>
            <person name="Gao Y."/>
            <person name="Zhang L."/>
            <person name="Li S."/>
            <person name="Dai H."/>
            <person name="Hamel J.F."/>
            <person name="Liu C."/>
            <person name="Yu Y."/>
            <person name="Liu S."/>
            <person name="Lin W."/>
            <person name="Guo K."/>
            <person name="Jin S."/>
            <person name="Xu P."/>
            <person name="Storey K.B."/>
            <person name="Huan P."/>
            <person name="Zhang T."/>
            <person name="Zhou Y."/>
            <person name="Zhang J."/>
            <person name="Lin C."/>
            <person name="Li X."/>
            <person name="Xing L."/>
            <person name="Huo D."/>
            <person name="Sun M."/>
            <person name="Wang L."/>
            <person name="Mercier A."/>
            <person name="Li F."/>
            <person name="Yang H."/>
            <person name="Xiang J."/>
        </authorList>
    </citation>
    <scope>NUCLEOTIDE SEQUENCE [LARGE SCALE GENOMIC DNA]</scope>
    <source>
        <strain evidence="2">Shaxun</strain>
        <tissue evidence="2">Muscle</tissue>
    </source>
</reference>
<keyword evidence="3" id="KW-1185">Reference proteome</keyword>
<dbReference type="PANTHER" id="PTHR45749">
    <property type="match status" value="1"/>
</dbReference>
<gene>
    <name evidence="2" type="ORF">BSL78_18180</name>
</gene>
<comment type="caution">
    <text evidence="2">The sequence shown here is derived from an EMBL/GenBank/DDBJ whole genome shotgun (WGS) entry which is preliminary data.</text>
</comment>
<dbReference type="SUPFAM" id="SSF53098">
    <property type="entry name" value="Ribonuclease H-like"/>
    <property type="match status" value="1"/>
</dbReference>
<evidence type="ECO:0000313" key="2">
    <source>
        <dbReference type="EMBL" id="PIK44957.1"/>
    </source>
</evidence>
<sequence length="333" mass="36849">MSCASSNCKLLRRNPYQLSDHASKEQVNARHALVKLITSMRYLATEGAALRGKENDGGKFPKLLDLRSEDDEDLRQFMKRTTNFTSHEIQNEILAIMSRQVLQNILRSVNEESKIFATIVDGTTDISGNEQECVCVRFIDKELGVREDFIGLYSMKETTGKAIANMLKDVLIRTQLPLANLRAQTYDGASNMSGEFNGCQAEIKKQQPLALYTHSGAHVTHLITSKAVSAAPFIRDALDAVQELGNLYSQSGKFKSTYLDTNATKPEIQSPTNLKPICPTRWLTRRPAVKSVMDNIEYVLQALANAAANFGSTTAARASGLYSTLKKAKCYLG</sequence>
<protein>
    <submittedName>
        <fullName evidence="2">Putative zinc finger MYM-type protein 1-like</fullName>
    </submittedName>
</protein>
<evidence type="ECO:0000259" key="1">
    <source>
        <dbReference type="Pfam" id="PF14291"/>
    </source>
</evidence>